<dbReference type="Proteomes" id="UP000886998">
    <property type="component" value="Unassembled WGS sequence"/>
</dbReference>
<evidence type="ECO:0000313" key="1">
    <source>
        <dbReference type="EMBL" id="GFY64263.1"/>
    </source>
</evidence>
<dbReference type="EMBL" id="BMAV01015169">
    <property type="protein sequence ID" value="GFY64263.1"/>
    <property type="molecule type" value="Genomic_DNA"/>
</dbReference>
<name>A0A8X7CCG9_9ARAC</name>
<gene>
    <name evidence="1" type="ORF">TNIN_90781</name>
</gene>
<comment type="caution">
    <text evidence="1">The sequence shown here is derived from an EMBL/GenBank/DDBJ whole genome shotgun (WGS) entry which is preliminary data.</text>
</comment>
<evidence type="ECO:0000313" key="2">
    <source>
        <dbReference type="Proteomes" id="UP000886998"/>
    </source>
</evidence>
<organism evidence="1 2">
    <name type="scientific">Trichonephila inaurata madagascariensis</name>
    <dbReference type="NCBI Taxonomy" id="2747483"/>
    <lineage>
        <taxon>Eukaryota</taxon>
        <taxon>Metazoa</taxon>
        <taxon>Ecdysozoa</taxon>
        <taxon>Arthropoda</taxon>
        <taxon>Chelicerata</taxon>
        <taxon>Arachnida</taxon>
        <taxon>Araneae</taxon>
        <taxon>Araneomorphae</taxon>
        <taxon>Entelegynae</taxon>
        <taxon>Araneoidea</taxon>
        <taxon>Nephilidae</taxon>
        <taxon>Trichonephila</taxon>
        <taxon>Trichonephila inaurata</taxon>
    </lineage>
</organism>
<reference evidence="1" key="1">
    <citation type="submission" date="2020-08" db="EMBL/GenBank/DDBJ databases">
        <title>Multicomponent nature underlies the extraordinary mechanical properties of spider dragline silk.</title>
        <authorList>
            <person name="Kono N."/>
            <person name="Nakamura H."/>
            <person name="Mori M."/>
            <person name="Yoshida Y."/>
            <person name="Ohtoshi R."/>
            <person name="Malay A.D."/>
            <person name="Moran D.A.P."/>
            <person name="Tomita M."/>
            <person name="Numata K."/>
            <person name="Arakawa K."/>
        </authorList>
    </citation>
    <scope>NUCLEOTIDE SEQUENCE</scope>
</reference>
<dbReference type="AlphaFoldDB" id="A0A8X7CCG9"/>
<keyword evidence="2" id="KW-1185">Reference proteome</keyword>
<proteinExistence type="predicted"/>
<accession>A0A8X7CCG9</accession>
<sequence length="109" mass="13021">MQVVLKPIVSPVHLDRVKYFLEDQTIELLEPDLEQNGLPRPEIGNEIQTYRQRRKKQEKAYPRKMTMINLDWENVVENGRIWGLAYKQRGTDNGIWLNLKWDCEVMKHS</sequence>
<protein>
    <submittedName>
        <fullName evidence="1">Uncharacterized protein</fullName>
    </submittedName>
</protein>